<dbReference type="Proteomes" id="UP000308365">
    <property type="component" value="Unassembled WGS sequence"/>
</dbReference>
<accession>A0A4U1FFN6</accession>
<evidence type="ECO:0000313" key="1">
    <source>
        <dbReference type="EMBL" id="TKC48659.1"/>
    </source>
</evidence>
<dbReference type="Pfam" id="PF04889">
    <property type="entry name" value="Cwf_Cwc_15"/>
    <property type="match status" value="1"/>
</dbReference>
<protein>
    <submittedName>
        <fullName evidence="1">Uncharacterized protein</fullName>
    </submittedName>
</protein>
<evidence type="ECO:0000313" key="2">
    <source>
        <dbReference type="Proteomes" id="UP000308365"/>
    </source>
</evidence>
<dbReference type="AlphaFoldDB" id="A0A4U1FFN6"/>
<comment type="caution">
    <text evidence="1">The sequence shown here is derived from an EMBL/GenBank/DDBJ whole genome shotgun (WGS) entry which is preliminary data.</text>
</comment>
<organism evidence="1 2">
    <name type="scientific">Monodon monoceros</name>
    <name type="common">Narwhal</name>
    <name type="synonym">Ceratodon monodon</name>
    <dbReference type="NCBI Taxonomy" id="40151"/>
    <lineage>
        <taxon>Eukaryota</taxon>
        <taxon>Metazoa</taxon>
        <taxon>Chordata</taxon>
        <taxon>Craniata</taxon>
        <taxon>Vertebrata</taxon>
        <taxon>Euteleostomi</taxon>
        <taxon>Mammalia</taxon>
        <taxon>Eutheria</taxon>
        <taxon>Laurasiatheria</taxon>
        <taxon>Artiodactyla</taxon>
        <taxon>Whippomorpha</taxon>
        <taxon>Cetacea</taxon>
        <taxon>Odontoceti</taxon>
        <taxon>Monodontidae</taxon>
        <taxon>Monodon</taxon>
    </lineage>
</organism>
<reference evidence="2" key="1">
    <citation type="journal article" date="2019" name="IScience">
        <title>Narwhal Genome Reveals Long-Term Low Genetic Diversity despite Current Large Abundance Size.</title>
        <authorList>
            <person name="Westbury M.V."/>
            <person name="Petersen B."/>
            <person name="Garde E."/>
            <person name="Heide-Jorgensen M.P."/>
            <person name="Lorenzen E.D."/>
        </authorList>
    </citation>
    <scope>NUCLEOTIDE SEQUENCE [LARGE SCALE GENOMIC DNA]</scope>
</reference>
<proteinExistence type="predicted"/>
<sequence>IPTANLDAADLLTDKMKMKTLIEPTSKLKEGGMMTLFSKTVQKVWMIRRRKRFVNDTLQSEFHKKFMEKYIK</sequence>
<dbReference type="GO" id="GO:0000398">
    <property type="term" value="P:mRNA splicing, via spliceosome"/>
    <property type="evidence" value="ECO:0007669"/>
    <property type="project" value="InterPro"/>
</dbReference>
<gene>
    <name evidence="1" type="ORF">EI555_017073</name>
</gene>
<dbReference type="EMBL" id="RWIC01000151">
    <property type="protein sequence ID" value="TKC48659.1"/>
    <property type="molecule type" value="Genomic_DNA"/>
</dbReference>
<dbReference type="InterPro" id="IPR006973">
    <property type="entry name" value="Cwf_Cwc_15"/>
</dbReference>
<feature type="non-terminal residue" evidence="1">
    <location>
        <position position="1"/>
    </location>
</feature>
<name>A0A4U1FFN6_MONMO</name>
<dbReference type="GO" id="GO:0005681">
    <property type="term" value="C:spliceosomal complex"/>
    <property type="evidence" value="ECO:0007669"/>
    <property type="project" value="InterPro"/>
</dbReference>